<protein>
    <submittedName>
        <fullName evidence="1">Uncharacterized protein</fullName>
    </submittedName>
</protein>
<proteinExistence type="predicted"/>
<evidence type="ECO:0000313" key="1">
    <source>
        <dbReference type="EMBL" id="SUZ48023.1"/>
    </source>
</evidence>
<dbReference type="PROSITE" id="PS51257">
    <property type="entry name" value="PROKAR_LIPOPROTEIN"/>
    <property type="match status" value="1"/>
</dbReference>
<reference evidence="1" key="1">
    <citation type="submission" date="2018-05" db="EMBL/GenBank/DDBJ databases">
        <authorList>
            <person name="Lanie J.A."/>
            <person name="Ng W.-L."/>
            <person name="Kazmierczak K.M."/>
            <person name="Andrzejewski T.M."/>
            <person name="Davidsen T.M."/>
            <person name="Wayne K.J."/>
            <person name="Tettelin H."/>
            <person name="Glass J.I."/>
            <person name="Rusch D."/>
            <person name="Podicherti R."/>
            <person name="Tsui H.-C.T."/>
            <person name="Winkler M.E."/>
        </authorList>
    </citation>
    <scope>NUCLEOTIDE SEQUENCE</scope>
</reference>
<sequence>MSRWLSILFATIITGCTGTVVMQEMPRTDSQYYVSCPPHVFYCYRKSEMICHTGYRVLTVASWEENPEMIIECN</sequence>
<gene>
    <name evidence="1" type="ORF">METZ01_LOCUS877</name>
</gene>
<name>A0A381N317_9ZZZZ</name>
<dbReference type="EMBL" id="UINC01000047">
    <property type="protein sequence ID" value="SUZ48023.1"/>
    <property type="molecule type" value="Genomic_DNA"/>
</dbReference>
<organism evidence="1">
    <name type="scientific">marine metagenome</name>
    <dbReference type="NCBI Taxonomy" id="408172"/>
    <lineage>
        <taxon>unclassified sequences</taxon>
        <taxon>metagenomes</taxon>
        <taxon>ecological metagenomes</taxon>
    </lineage>
</organism>
<dbReference type="AlphaFoldDB" id="A0A381N317"/>
<accession>A0A381N317</accession>